<name>A0A7X5U4V6_9MYCO</name>
<dbReference type="Pfam" id="PF02467">
    <property type="entry name" value="Whib"/>
    <property type="match status" value="1"/>
</dbReference>
<feature type="binding site" evidence="11">
    <location>
        <position position="61"/>
    </location>
    <ligand>
        <name>[4Fe-4S] cluster</name>
        <dbReference type="ChEBI" id="CHEBI:49883"/>
    </ligand>
</feature>
<evidence type="ECO:0000313" key="13">
    <source>
        <dbReference type="EMBL" id="NIH98355.1"/>
    </source>
</evidence>
<sequence>MTMGAVTEAGSRAVPRLHDREWQLRAKCRNGDPSLFFHPDGERGRARKRRQQLAREVCAGCPVARECGAYSISFQEAFGTWGGLSEDDRRRYLETVRAP</sequence>
<comment type="cofactor">
    <cofactor evidence="11">
        <name>[4Fe-4S] cluster</name>
        <dbReference type="ChEBI" id="CHEBI:49883"/>
    </cofactor>
    <text evidence="11">Binds 1 [4Fe-4S] cluster per subunit. Following nitrosylation of the [4Fe-4S] cluster binds 1 [4Fe-8(NO)] cluster per subunit.</text>
</comment>
<reference evidence="13 14" key="1">
    <citation type="submission" date="2020-03" db="EMBL/GenBank/DDBJ databases">
        <title>Sequencing the genomes of 1000 actinobacteria strains.</title>
        <authorList>
            <person name="Klenk H.-P."/>
        </authorList>
    </citation>
    <scope>NUCLEOTIDE SEQUENCE [LARGE SCALE GENOMIC DNA]</scope>
    <source>
        <strain evidence="13 14">DSM 44556</strain>
    </source>
</reference>
<comment type="PTM">
    <text evidence="11">The Fe-S cluster can be nitrosylated by nitric oxide (NO).</text>
</comment>
<comment type="caution">
    <text evidence="13">The sequence shown here is derived from an EMBL/GenBank/DDBJ whole genome shotgun (WGS) entry which is preliminary data.</text>
</comment>
<keyword evidence="14" id="KW-1185">Reference proteome</keyword>
<proteinExistence type="inferred from homology"/>
<dbReference type="GO" id="GO:0047134">
    <property type="term" value="F:protein-disulfide reductase [NAD(P)H] activity"/>
    <property type="evidence" value="ECO:0007669"/>
    <property type="project" value="TreeGrafter"/>
</dbReference>
<evidence type="ECO:0000256" key="5">
    <source>
        <dbReference type="ARBA" id="ARBA00023004"/>
    </source>
</evidence>
<keyword evidence="7 11" id="KW-0805">Transcription regulation</keyword>
<evidence type="ECO:0000313" key="14">
    <source>
        <dbReference type="Proteomes" id="UP000547444"/>
    </source>
</evidence>
<dbReference type="EMBL" id="JAANOW010000003">
    <property type="protein sequence ID" value="NIH98355.1"/>
    <property type="molecule type" value="Genomic_DNA"/>
</dbReference>
<feature type="binding site" evidence="11">
    <location>
        <position position="58"/>
    </location>
    <ligand>
        <name>[4Fe-4S] cluster</name>
        <dbReference type="ChEBI" id="CHEBI:49883"/>
    </ligand>
</feature>
<keyword evidence="9 11" id="KW-1015">Disulfide bond</keyword>
<evidence type="ECO:0000256" key="3">
    <source>
        <dbReference type="ARBA" id="ARBA00022485"/>
    </source>
</evidence>
<keyword evidence="3 11" id="KW-0004">4Fe-4S</keyword>
<dbReference type="GO" id="GO:0046872">
    <property type="term" value="F:metal ion binding"/>
    <property type="evidence" value="ECO:0007669"/>
    <property type="project" value="UniProtKB-KW"/>
</dbReference>
<evidence type="ECO:0000256" key="8">
    <source>
        <dbReference type="ARBA" id="ARBA00023125"/>
    </source>
</evidence>
<comment type="PTM">
    <text evidence="11">Upon Fe-S cluster removal intramolecular disulfide bonds are formed.</text>
</comment>
<keyword evidence="11" id="KW-0963">Cytoplasm</keyword>
<dbReference type="HAMAP" id="MF_01479">
    <property type="entry name" value="WhiB"/>
    <property type="match status" value="1"/>
</dbReference>
<comment type="subcellular location">
    <subcellularLocation>
        <location evidence="1 11">Cytoplasm</location>
    </subcellularLocation>
</comment>
<comment type="similarity">
    <text evidence="2 11">Belongs to the WhiB family.</text>
</comment>
<feature type="domain" description="4Fe-4S Wbl-type" evidence="12">
    <location>
        <begin position="27"/>
        <end position="91"/>
    </location>
</feature>
<dbReference type="PANTHER" id="PTHR38839">
    <property type="entry name" value="TRANSCRIPTIONAL REGULATOR WHID-RELATED"/>
    <property type="match status" value="1"/>
</dbReference>
<keyword evidence="6 11" id="KW-0411">Iron-sulfur</keyword>
<evidence type="ECO:0000259" key="12">
    <source>
        <dbReference type="PROSITE" id="PS51674"/>
    </source>
</evidence>
<dbReference type="GO" id="GO:0003677">
    <property type="term" value="F:DNA binding"/>
    <property type="evidence" value="ECO:0007669"/>
    <property type="project" value="UniProtKB-UniRule"/>
</dbReference>
<keyword evidence="5 11" id="KW-0408">Iron</keyword>
<evidence type="ECO:0000256" key="4">
    <source>
        <dbReference type="ARBA" id="ARBA00022723"/>
    </source>
</evidence>
<evidence type="ECO:0000256" key="7">
    <source>
        <dbReference type="ARBA" id="ARBA00023015"/>
    </source>
</evidence>
<evidence type="ECO:0000256" key="11">
    <source>
        <dbReference type="HAMAP-Rule" id="MF_01479"/>
    </source>
</evidence>
<evidence type="ECO:0000256" key="6">
    <source>
        <dbReference type="ARBA" id="ARBA00023014"/>
    </source>
</evidence>
<evidence type="ECO:0000256" key="9">
    <source>
        <dbReference type="ARBA" id="ARBA00023157"/>
    </source>
</evidence>
<evidence type="ECO:0000256" key="1">
    <source>
        <dbReference type="ARBA" id="ARBA00004496"/>
    </source>
</evidence>
<dbReference type="InterPro" id="IPR034768">
    <property type="entry name" value="4FE4S_WBL"/>
</dbReference>
<evidence type="ECO:0000256" key="2">
    <source>
        <dbReference type="ARBA" id="ARBA00006597"/>
    </source>
</evidence>
<dbReference type="PROSITE" id="PS51674">
    <property type="entry name" value="4FE4S_WBL"/>
    <property type="match status" value="1"/>
</dbReference>
<gene>
    <name evidence="11" type="primary">whiB</name>
    <name evidence="13" type="ORF">FHU31_005361</name>
</gene>
<dbReference type="GO" id="GO:0005737">
    <property type="term" value="C:cytoplasm"/>
    <property type="evidence" value="ECO:0007669"/>
    <property type="project" value="UniProtKB-SubCell"/>
</dbReference>
<keyword evidence="8 11" id="KW-0238">DNA-binding</keyword>
<dbReference type="Proteomes" id="UP000547444">
    <property type="component" value="Unassembled WGS sequence"/>
</dbReference>
<feature type="binding site" evidence="11">
    <location>
        <position position="67"/>
    </location>
    <ligand>
        <name>[4Fe-4S] cluster</name>
        <dbReference type="ChEBI" id="CHEBI:49883"/>
    </ligand>
</feature>
<accession>A0A7X5U4V6</accession>
<dbReference type="GO" id="GO:0035731">
    <property type="term" value="F:dinitrosyl-iron complex binding"/>
    <property type="evidence" value="ECO:0007669"/>
    <property type="project" value="UniProtKB-UniRule"/>
</dbReference>
<dbReference type="GO" id="GO:0045454">
    <property type="term" value="P:cell redox homeostasis"/>
    <property type="evidence" value="ECO:0007669"/>
    <property type="project" value="TreeGrafter"/>
</dbReference>
<dbReference type="GO" id="GO:0045892">
    <property type="term" value="P:negative regulation of DNA-templated transcription"/>
    <property type="evidence" value="ECO:0007669"/>
    <property type="project" value="TreeGrafter"/>
</dbReference>
<dbReference type="InterPro" id="IPR003482">
    <property type="entry name" value="Whib"/>
</dbReference>
<keyword evidence="10 11" id="KW-0804">Transcription</keyword>
<dbReference type="AlphaFoldDB" id="A0A7X5U4V6"/>
<protein>
    <recommendedName>
        <fullName evidence="11">Transcriptional regulator WhiB</fullName>
    </recommendedName>
</protein>
<keyword evidence="4 11" id="KW-0479">Metal-binding</keyword>
<feature type="binding site" evidence="11">
    <location>
        <position position="28"/>
    </location>
    <ligand>
        <name>[4Fe-4S] cluster</name>
        <dbReference type="ChEBI" id="CHEBI:49883"/>
    </ligand>
</feature>
<comment type="function">
    <text evidence="11">Acts as a transcriptional regulator. Probably redox-responsive. The apo- but not holo-form probably binds DNA.</text>
</comment>
<organism evidence="13 14">
    <name type="scientific">Mycolicibacterium fluoranthenivorans</name>
    <dbReference type="NCBI Taxonomy" id="258505"/>
    <lineage>
        <taxon>Bacteria</taxon>
        <taxon>Bacillati</taxon>
        <taxon>Actinomycetota</taxon>
        <taxon>Actinomycetes</taxon>
        <taxon>Mycobacteriales</taxon>
        <taxon>Mycobacteriaceae</taxon>
        <taxon>Mycolicibacterium</taxon>
    </lineage>
</organism>
<dbReference type="GO" id="GO:0051539">
    <property type="term" value="F:4 iron, 4 sulfur cluster binding"/>
    <property type="evidence" value="ECO:0007669"/>
    <property type="project" value="UniProtKB-UniRule"/>
</dbReference>
<evidence type="ECO:0000256" key="10">
    <source>
        <dbReference type="ARBA" id="ARBA00023163"/>
    </source>
</evidence>